<reference evidence="2" key="1">
    <citation type="submission" date="2020-02" db="EMBL/GenBank/DDBJ databases">
        <authorList>
            <person name="Meier V. D."/>
        </authorList>
    </citation>
    <scope>NUCLEOTIDE SEQUENCE</scope>
    <source>
        <strain evidence="2">AVDCRST_MAG77</strain>
    </source>
</reference>
<feature type="non-terminal residue" evidence="2">
    <location>
        <position position="1"/>
    </location>
</feature>
<organism evidence="2">
    <name type="scientific">uncultured Chloroflexota bacterium</name>
    <dbReference type="NCBI Taxonomy" id="166587"/>
    <lineage>
        <taxon>Bacteria</taxon>
        <taxon>Bacillati</taxon>
        <taxon>Chloroflexota</taxon>
        <taxon>environmental samples</taxon>
    </lineage>
</organism>
<feature type="compositionally biased region" description="Low complexity" evidence="1">
    <location>
        <begin position="18"/>
        <end position="37"/>
    </location>
</feature>
<protein>
    <submittedName>
        <fullName evidence="2">Uncharacterized protein</fullName>
    </submittedName>
</protein>
<gene>
    <name evidence="2" type="ORF">AVDCRST_MAG77-1215</name>
</gene>
<name>A0A6J4HVY7_9CHLR</name>
<dbReference type="AlphaFoldDB" id="A0A6J4HVY7"/>
<proteinExistence type="predicted"/>
<feature type="compositionally biased region" description="Gly residues" evidence="1">
    <location>
        <begin position="1"/>
        <end position="17"/>
    </location>
</feature>
<accession>A0A6J4HVY7</accession>
<feature type="region of interest" description="Disordered" evidence="1">
    <location>
        <begin position="1"/>
        <end position="54"/>
    </location>
</feature>
<feature type="non-terminal residue" evidence="2">
    <location>
        <position position="54"/>
    </location>
</feature>
<evidence type="ECO:0000256" key="1">
    <source>
        <dbReference type="SAM" id="MobiDB-lite"/>
    </source>
</evidence>
<sequence length="54" mass="5066">EAEGAGQGLPSAGGGPGAPDAARGGSGAPRSVARGGSDQYAAESPVHPARDQPL</sequence>
<evidence type="ECO:0000313" key="2">
    <source>
        <dbReference type="EMBL" id="CAA9234963.1"/>
    </source>
</evidence>
<dbReference type="EMBL" id="CADCTC010000077">
    <property type="protein sequence ID" value="CAA9234963.1"/>
    <property type="molecule type" value="Genomic_DNA"/>
</dbReference>